<dbReference type="RefSeq" id="WP_341375864.1">
    <property type="nucleotide sequence ID" value="NZ_JBBUTF010000019.1"/>
</dbReference>
<dbReference type="SUPFAM" id="SSF50341">
    <property type="entry name" value="CheW-like"/>
    <property type="match status" value="3"/>
</dbReference>
<evidence type="ECO:0000256" key="3">
    <source>
        <dbReference type="ARBA" id="ARBA00022490"/>
    </source>
</evidence>
<evidence type="ECO:0000256" key="2">
    <source>
        <dbReference type="ARBA" id="ARBA00021483"/>
    </source>
</evidence>
<evidence type="ECO:0000313" key="5">
    <source>
        <dbReference type="EMBL" id="MEK8028079.1"/>
    </source>
</evidence>
<sequence length="548" mass="58732">MSDILEASARAVTADAPAGSAAGAPVDHTIQDNQFVTFNVAGEMFAVPMAPVQEIIRVPEVARLPLAPPALEGLANLRGRVLPIMNLRRMFATDERVNDDSTRALVINLGQPLGFVVDRVASVLSVEPGEIEPARAIQSVVQTDYLTGVINRPNPDGSRQLMLVLDFQRLVDDQFTGVGGAGQIATGALSESFHGATAAAAVADELRLVSFTVCDQEYAIDIAHVQEIVQVPQGPGSITAVPNTPSHVLGLISLRQRLLPLVSLRSLFGLDTLELDEHHRIVVVALPGGGQVGLVTDAVKEVLSVPRAQADPMPGTLARDGQLQEFESICRLDGGKRLVSIIAADRLLGLQAIREAVQAAGDADGRAQDQENTMSRVMQGVATDDDAQVVIFRLGAEEFGVPIMSVQEIVRVPEVLTRVPKTPHFVEGVINLRGTVLPVIDQRTRLGMPAIERNDRQRIMVFTLSGLRTGFIVDSVAEVLRIARSQIEPAPELSDEQGRLITQVAKLDGDKRLVMLIDPSHLLGARETAVVEHLVDGDELPPALARAA</sequence>
<dbReference type="PROSITE" id="PS50851">
    <property type="entry name" value="CHEW"/>
    <property type="match status" value="3"/>
</dbReference>
<accession>A0ABU9BG84</accession>
<proteinExistence type="predicted"/>
<protein>
    <recommendedName>
        <fullName evidence="2">Chemotaxis protein CheW</fullName>
    </recommendedName>
</protein>
<dbReference type="PANTHER" id="PTHR22617:SF45">
    <property type="entry name" value="CHEMOTAXIS PROTEIN CHEW"/>
    <property type="match status" value="1"/>
</dbReference>
<feature type="domain" description="CheW-like" evidence="4">
    <location>
        <begin position="386"/>
        <end position="528"/>
    </location>
</feature>
<feature type="domain" description="CheW-like" evidence="4">
    <location>
        <begin position="32"/>
        <end position="176"/>
    </location>
</feature>
<dbReference type="Pfam" id="PF01584">
    <property type="entry name" value="CheW"/>
    <property type="match status" value="3"/>
</dbReference>
<comment type="caution">
    <text evidence="5">The sequence shown here is derived from an EMBL/GenBank/DDBJ whole genome shotgun (WGS) entry which is preliminary data.</text>
</comment>
<feature type="domain" description="CheW-like" evidence="4">
    <location>
        <begin position="205"/>
        <end position="353"/>
    </location>
</feature>
<keyword evidence="6" id="KW-1185">Reference proteome</keyword>
<reference evidence="5 6" key="1">
    <citation type="submission" date="2024-04" db="EMBL/GenBank/DDBJ databases">
        <title>Novel species of the genus Ideonella isolated from streams.</title>
        <authorList>
            <person name="Lu H."/>
        </authorList>
    </citation>
    <scope>NUCLEOTIDE SEQUENCE [LARGE SCALE GENOMIC DNA]</scope>
    <source>
        <strain evidence="5 6">BYS139W</strain>
    </source>
</reference>
<dbReference type="SMART" id="SM00260">
    <property type="entry name" value="CheW"/>
    <property type="match status" value="3"/>
</dbReference>
<dbReference type="InterPro" id="IPR036061">
    <property type="entry name" value="CheW-like_dom_sf"/>
</dbReference>
<dbReference type="InterPro" id="IPR002545">
    <property type="entry name" value="CheW-lke_dom"/>
</dbReference>
<dbReference type="CDD" id="cd00732">
    <property type="entry name" value="CheW"/>
    <property type="match status" value="1"/>
</dbReference>
<name>A0ABU9BG84_9BURK</name>
<keyword evidence="3" id="KW-0963">Cytoplasm</keyword>
<evidence type="ECO:0000313" key="6">
    <source>
        <dbReference type="Proteomes" id="UP001368500"/>
    </source>
</evidence>
<evidence type="ECO:0000259" key="4">
    <source>
        <dbReference type="PROSITE" id="PS50851"/>
    </source>
</evidence>
<dbReference type="InterPro" id="IPR039315">
    <property type="entry name" value="CheW"/>
</dbReference>
<gene>
    <name evidence="5" type="ORF">AACH11_19125</name>
</gene>
<evidence type="ECO:0000256" key="1">
    <source>
        <dbReference type="ARBA" id="ARBA00004496"/>
    </source>
</evidence>
<dbReference type="PANTHER" id="PTHR22617">
    <property type="entry name" value="CHEMOTAXIS SENSOR HISTIDINE KINASE-RELATED"/>
    <property type="match status" value="1"/>
</dbReference>
<dbReference type="Proteomes" id="UP001368500">
    <property type="component" value="Unassembled WGS sequence"/>
</dbReference>
<dbReference type="Gene3D" id="2.40.50.180">
    <property type="entry name" value="CheA-289, Domain 4"/>
    <property type="match status" value="3"/>
</dbReference>
<comment type="subcellular location">
    <subcellularLocation>
        <location evidence="1">Cytoplasm</location>
    </subcellularLocation>
</comment>
<organism evidence="5 6">
    <name type="scientific">Pseudaquabacterium rugosum</name>
    <dbReference type="NCBI Taxonomy" id="2984194"/>
    <lineage>
        <taxon>Bacteria</taxon>
        <taxon>Pseudomonadati</taxon>
        <taxon>Pseudomonadota</taxon>
        <taxon>Betaproteobacteria</taxon>
        <taxon>Burkholderiales</taxon>
        <taxon>Sphaerotilaceae</taxon>
        <taxon>Pseudaquabacterium</taxon>
    </lineage>
</organism>
<dbReference type="EMBL" id="JBBUTF010000019">
    <property type="protein sequence ID" value="MEK8028079.1"/>
    <property type="molecule type" value="Genomic_DNA"/>
</dbReference>
<dbReference type="Gene3D" id="2.30.30.40">
    <property type="entry name" value="SH3 Domains"/>
    <property type="match status" value="3"/>
</dbReference>